<organism evidence="8 9">
    <name type="scientific">Biomphalaria glabrata</name>
    <name type="common">Bloodfluke planorb</name>
    <name type="synonym">Freshwater snail</name>
    <dbReference type="NCBI Taxonomy" id="6526"/>
    <lineage>
        <taxon>Eukaryota</taxon>
        <taxon>Metazoa</taxon>
        <taxon>Spiralia</taxon>
        <taxon>Lophotrochozoa</taxon>
        <taxon>Mollusca</taxon>
        <taxon>Gastropoda</taxon>
        <taxon>Heterobranchia</taxon>
        <taxon>Euthyneura</taxon>
        <taxon>Panpulmonata</taxon>
        <taxon>Hygrophila</taxon>
        <taxon>Lymnaeoidea</taxon>
        <taxon>Planorbidae</taxon>
        <taxon>Biomphalaria</taxon>
    </lineage>
</organism>
<evidence type="ECO:0000256" key="2">
    <source>
        <dbReference type="ARBA" id="ARBA00022692"/>
    </source>
</evidence>
<dbReference type="KEGG" id="bgt:106074965"/>
<evidence type="ECO:0000259" key="7">
    <source>
        <dbReference type="PROSITE" id="PS50262"/>
    </source>
</evidence>
<dbReference type="VEuPathDB" id="VectorBase:BGLAX_029630"/>
<dbReference type="PANTHER" id="PTHR46641">
    <property type="entry name" value="FMRFAMIDE RECEPTOR-RELATED"/>
    <property type="match status" value="1"/>
</dbReference>
<keyword evidence="4 6" id="KW-0472">Membrane</keyword>
<dbReference type="STRING" id="6526.A0A2C9KX61"/>
<evidence type="ECO:0000256" key="5">
    <source>
        <dbReference type="RuleBase" id="RU000688"/>
    </source>
</evidence>
<evidence type="ECO:0000256" key="3">
    <source>
        <dbReference type="ARBA" id="ARBA00022989"/>
    </source>
</evidence>
<evidence type="ECO:0000313" key="9">
    <source>
        <dbReference type="Proteomes" id="UP000076420"/>
    </source>
</evidence>
<name>A0A2C9KX61_BIOGL</name>
<gene>
    <name evidence="8" type="primary">106074965</name>
</gene>
<evidence type="ECO:0000256" key="4">
    <source>
        <dbReference type="ARBA" id="ARBA00023136"/>
    </source>
</evidence>
<comment type="subcellular location">
    <subcellularLocation>
        <location evidence="1">Membrane</location>
    </subcellularLocation>
</comment>
<dbReference type="PROSITE" id="PS50262">
    <property type="entry name" value="G_PROTEIN_RECEP_F1_2"/>
    <property type="match status" value="1"/>
</dbReference>
<feature type="transmembrane region" description="Helical" evidence="6">
    <location>
        <begin position="101"/>
        <end position="119"/>
    </location>
</feature>
<feature type="transmembrane region" description="Helical" evidence="6">
    <location>
        <begin position="210"/>
        <end position="231"/>
    </location>
</feature>
<dbReference type="PANTHER" id="PTHR46641:SF2">
    <property type="entry name" value="FMRFAMIDE RECEPTOR"/>
    <property type="match status" value="1"/>
</dbReference>
<feature type="domain" description="G-protein coupled receptors family 1 profile" evidence="7">
    <location>
        <begin position="113"/>
        <end position="375"/>
    </location>
</feature>
<dbReference type="InterPro" id="IPR000276">
    <property type="entry name" value="GPCR_Rhodpsn"/>
</dbReference>
<evidence type="ECO:0000256" key="6">
    <source>
        <dbReference type="SAM" id="Phobius"/>
    </source>
</evidence>
<dbReference type="Proteomes" id="UP000076420">
    <property type="component" value="Unassembled WGS sequence"/>
</dbReference>
<dbReference type="PRINTS" id="PR00237">
    <property type="entry name" value="GPCRRHODOPSN"/>
</dbReference>
<dbReference type="GO" id="GO:0016020">
    <property type="term" value="C:membrane"/>
    <property type="evidence" value="ECO:0007669"/>
    <property type="project" value="UniProtKB-SubCell"/>
</dbReference>
<keyword evidence="2 5" id="KW-0812">Transmembrane</keyword>
<keyword evidence="3 6" id="KW-1133">Transmembrane helix</keyword>
<dbReference type="OrthoDB" id="10011262at2759"/>
<keyword evidence="5" id="KW-0297">G-protein coupled receptor</keyword>
<feature type="transmembrane region" description="Helical" evidence="6">
    <location>
        <begin position="261"/>
        <end position="284"/>
    </location>
</feature>
<dbReference type="Pfam" id="PF00001">
    <property type="entry name" value="7tm_1"/>
    <property type="match status" value="1"/>
</dbReference>
<dbReference type="AlphaFoldDB" id="A0A2C9KX61"/>
<reference evidence="8" key="1">
    <citation type="submission" date="2020-05" db="UniProtKB">
        <authorList>
            <consortium name="EnsemblMetazoa"/>
        </authorList>
    </citation>
    <scope>IDENTIFICATION</scope>
    <source>
        <strain evidence="8">BB02</strain>
    </source>
</reference>
<sequence>MTKSQSKSGQQQSVLSNLTSMLSNSTFVLSSTDLEFSNSIYELSNATLKLPNASVTSNTDHEFITSLLSNATTEWSNSSNVSHNSSHVHYPLSILTVVQKYALPPLLVFGIVTNVLTLLTLRSPALKQSPYVYLAALAAADLAALVLTFIDHICDHKDLAHTVFRIRVYYPITNMAATVGVNVMLVLTIERCFFVQCPLKAPIKCTVYRARIHIIIIFLFSLFVNLPRFFWYNVKVFNNSSEVGFHIFINYDPDLSKVITWIHSTVHNFIPFLVMIVLNPFLVYKVRQQQKNRRNLGVRLLVSITIWSREQTRLTTVLTAIIFLFIVLVLPSAFADDPILKTIMGKDCNKDHIHIYQVTSNILMWFNFSVSFILYTFMNSKFLKAFKELLSAYTPGFLRRSVKTGRLARQARFHVTLKKECSQTISLNRDSSLSGILN</sequence>
<evidence type="ECO:0000256" key="1">
    <source>
        <dbReference type="ARBA" id="ARBA00004370"/>
    </source>
</evidence>
<feature type="transmembrane region" description="Helical" evidence="6">
    <location>
        <begin position="355"/>
        <end position="377"/>
    </location>
</feature>
<accession>A0A2C9KX61</accession>
<dbReference type="SUPFAM" id="SSF81321">
    <property type="entry name" value="Family A G protein-coupled receptor-like"/>
    <property type="match status" value="1"/>
</dbReference>
<feature type="transmembrane region" description="Helical" evidence="6">
    <location>
        <begin position="314"/>
        <end position="335"/>
    </location>
</feature>
<dbReference type="VEuPathDB" id="VectorBase:BGLB024491"/>
<keyword evidence="5" id="KW-0675">Receptor</keyword>
<dbReference type="PROSITE" id="PS00237">
    <property type="entry name" value="G_PROTEIN_RECEP_F1_1"/>
    <property type="match status" value="1"/>
</dbReference>
<dbReference type="Gene3D" id="1.20.1070.10">
    <property type="entry name" value="Rhodopsin 7-helix transmembrane proteins"/>
    <property type="match status" value="1"/>
</dbReference>
<feature type="transmembrane region" description="Helical" evidence="6">
    <location>
        <begin position="131"/>
        <end position="150"/>
    </location>
</feature>
<feature type="transmembrane region" description="Helical" evidence="6">
    <location>
        <begin position="170"/>
        <end position="189"/>
    </location>
</feature>
<dbReference type="GO" id="GO:0004930">
    <property type="term" value="F:G protein-coupled receptor activity"/>
    <property type="evidence" value="ECO:0007669"/>
    <property type="project" value="UniProtKB-KW"/>
</dbReference>
<evidence type="ECO:0000313" key="8">
    <source>
        <dbReference type="EnsemblMetazoa" id="BGLB024491-PA"/>
    </source>
</evidence>
<keyword evidence="5" id="KW-0807">Transducer</keyword>
<comment type="similarity">
    <text evidence="5">Belongs to the G-protein coupled receptor 1 family.</text>
</comment>
<proteinExistence type="inferred from homology"/>
<dbReference type="CDD" id="cd14978">
    <property type="entry name" value="7tmA_FMRFamide_R-like"/>
    <property type="match status" value="1"/>
</dbReference>
<protein>
    <recommendedName>
        <fullName evidence="7">G-protein coupled receptors family 1 profile domain-containing protein</fullName>
    </recommendedName>
</protein>
<dbReference type="InterPro" id="IPR017452">
    <property type="entry name" value="GPCR_Rhodpsn_7TM"/>
</dbReference>
<dbReference type="InterPro" id="IPR052954">
    <property type="entry name" value="GPCR-Ligand_Int"/>
</dbReference>
<dbReference type="EnsemblMetazoa" id="BGLB024491-RA">
    <property type="protein sequence ID" value="BGLB024491-PA"/>
    <property type="gene ID" value="BGLB024491"/>
</dbReference>